<keyword evidence="5" id="KW-1185">Reference proteome</keyword>
<evidence type="ECO:0000256" key="1">
    <source>
        <dbReference type="ARBA" id="ARBA00022801"/>
    </source>
</evidence>
<feature type="domain" description="CN hydrolase" evidence="3">
    <location>
        <begin position="10"/>
        <end position="317"/>
    </location>
</feature>
<dbReference type="SUPFAM" id="SSF56317">
    <property type="entry name" value="Carbon-nitrogen hydrolase"/>
    <property type="match status" value="1"/>
</dbReference>
<protein>
    <recommendedName>
        <fullName evidence="3">CN hydrolase domain-containing protein</fullName>
    </recommendedName>
</protein>
<feature type="region of interest" description="Disordered" evidence="2">
    <location>
        <begin position="159"/>
        <end position="196"/>
    </location>
</feature>
<dbReference type="PANTHER" id="PTHR43674:SF16">
    <property type="entry name" value="CARBON-NITROGEN FAMILY, PUTATIVE (AFU_ORTHOLOGUE AFUA_5G02350)-RELATED"/>
    <property type="match status" value="1"/>
</dbReference>
<name>A0AAN7SV27_9EURO</name>
<dbReference type="Gene3D" id="3.60.110.10">
    <property type="entry name" value="Carbon-nitrogen hydrolase"/>
    <property type="match status" value="1"/>
</dbReference>
<dbReference type="InterPro" id="IPR003010">
    <property type="entry name" value="C-N_Hydrolase"/>
</dbReference>
<evidence type="ECO:0000313" key="5">
    <source>
        <dbReference type="Proteomes" id="UP001309876"/>
    </source>
</evidence>
<evidence type="ECO:0000313" key="4">
    <source>
        <dbReference type="EMBL" id="KAK5082237.1"/>
    </source>
</evidence>
<comment type="caution">
    <text evidence="4">The sequence shown here is derived from an EMBL/GenBank/DDBJ whole genome shotgun (WGS) entry which is preliminary data.</text>
</comment>
<dbReference type="AlphaFoldDB" id="A0AAN7SV27"/>
<sequence>MASGTADVKLKVAVIQMKPKPLDPAHNFAHAKAELQRAADQGASLAVLPEYHLSGWEPNDPQFVEIAREAHKYQAAYQDLAKELKINICAGTIVQTAPTPASNGVGNTTTNDDSKPVLLNISPFISYTGELLGTYTKTNIWIPEREHLTSSVAFAQTSTDTSTTSDTQQQSQRSKDLQHAGIAHSEPSNPPASPHDVIQTPLGNIGILICWDLAFPEAFRSLIRQGCKLIIIPTYWTGFDLSDAGRKVNPDGEKLFLESMLVARAFENTCTIIFCNAGGPADEGFLGLSGVYAPIAGRLPGSFTDSEEGMRVVEVDLGIQEIAEQNYRIREDVLGEDWHYGYEKVEGNVGVGS</sequence>
<accession>A0AAN7SV27</accession>
<dbReference type="InterPro" id="IPR050345">
    <property type="entry name" value="Aliph_Amidase/BUP"/>
</dbReference>
<dbReference type="Proteomes" id="UP001309876">
    <property type="component" value="Unassembled WGS sequence"/>
</dbReference>
<proteinExistence type="predicted"/>
<dbReference type="CDD" id="cd07197">
    <property type="entry name" value="nitrilase"/>
    <property type="match status" value="1"/>
</dbReference>
<keyword evidence="1" id="KW-0378">Hydrolase</keyword>
<dbReference type="PROSITE" id="PS50263">
    <property type="entry name" value="CN_HYDROLASE"/>
    <property type="match status" value="1"/>
</dbReference>
<organism evidence="4 5">
    <name type="scientific">Lithohypha guttulata</name>
    <dbReference type="NCBI Taxonomy" id="1690604"/>
    <lineage>
        <taxon>Eukaryota</taxon>
        <taxon>Fungi</taxon>
        <taxon>Dikarya</taxon>
        <taxon>Ascomycota</taxon>
        <taxon>Pezizomycotina</taxon>
        <taxon>Eurotiomycetes</taxon>
        <taxon>Chaetothyriomycetidae</taxon>
        <taxon>Chaetothyriales</taxon>
        <taxon>Trichomeriaceae</taxon>
        <taxon>Lithohypha</taxon>
    </lineage>
</organism>
<dbReference type="EMBL" id="JAVRRJ010000008">
    <property type="protein sequence ID" value="KAK5082237.1"/>
    <property type="molecule type" value="Genomic_DNA"/>
</dbReference>
<gene>
    <name evidence="4" type="ORF">LTR05_007381</name>
</gene>
<feature type="compositionally biased region" description="Low complexity" evidence="2">
    <location>
        <begin position="159"/>
        <end position="172"/>
    </location>
</feature>
<reference evidence="4 5" key="1">
    <citation type="submission" date="2023-08" db="EMBL/GenBank/DDBJ databases">
        <title>Black Yeasts Isolated from many extreme environments.</title>
        <authorList>
            <person name="Coleine C."/>
            <person name="Stajich J.E."/>
            <person name="Selbmann L."/>
        </authorList>
    </citation>
    <scope>NUCLEOTIDE SEQUENCE [LARGE SCALE GENOMIC DNA]</scope>
    <source>
        <strain evidence="4 5">CCFEE 5910</strain>
    </source>
</reference>
<evidence type="ECO:0000259" key="3">
    <source>
        <dbReference type="PROSITE" id="PS50263"/>
    </source>
</evidence>
<dbReference type="GO" id="GO:0016811">
    <property type="term" value="F:hydrolase activity, acting on carbon-nitrogen (but not peptide) bonds, in linear amides"/>
    <property type="evidence" value="ECO:0007669"/>
    <property type="project" value="TreeGrafter"/>
</dbReference>
<dbReference type="InterPro" id="IPR036526">
    <property type="entry name" value="C-N_Hydrolase_sf"/>
</dbReference>
<dbReference type="PANTHER" id="PTHR43674">
    <property type="entry name" value="NITRILASE C965.09-RELATED"/>
    <property type="match status" value="1"/>
</dbReference>
<dbReference type="Pfam" id="PF00795">
    <property type="entry name" value="CN_hydrolase"/>
    <property type="match status" value="1"/>
</dbReference>
<evidence type="ECO:0000256" key="2">
    <source>
        <dbReference type="SAM" id="MobiDB-lite"/>
    </source>
</evidence>